<dbReference type="Proteomes" id="UP000321197">
    <property type="component" value="Unassembled WGS sequence"/>
</dbReference>
<feature type="domain" description="HTH arsR-type" evidence="4">
    <location>
        <begin position="2"/>
        <end position="96"/>
    </location>
</feature>
<dbReference type="AlphaFoldDB" id="A0A511R103"/>
<evidence type="ECO:0000256" key="1">
    <source>
        <dbReference type="ARBA" id="ARBA00023015"/>
    </source>
</evidence>
<reference evidence="5 6" key="1">
    <citation type="submission" date="2019-07" db="EMBL/GenBank/DDBJ databases">
        <title>Whole genome shotgun sequence of Meiothermus hypogaeus NBRC 106114.</title>
        <authorList>
            <person name="Hosoyama A."/>
            <person name="Uohara A."/>
            <person name="Ohji S."/>
            <person name="Ichikawa N."/>
        </authorList>
    </citation>
    <scope>NUCLEOTIDE SEQUENCE [LARGE SCALE GENOMIC DNA]</scope>
    <source>
        <strain evidence="5 6">NBRC 106114</strain>
    </source>
</reference>
<dbReference type="NCBIfam" id="NF033788">
    <property type="entry name" value="HTH_metalloreg"/>
    <property type="match status" value="1"/>
</dbReference>
<name>A0A511R103_9DEIN</name>
<evidence type="ECO:0000256" key="2">
    <source>
        <dbReference type="ARBA" id="ARBA00023125"/>
    </source>
</evidence>
<dbReference type="PANTHER" id="PTHR43132">
    <property type="entry name" value="ARSENICAL RESISTANCE OPERON REPRESSOR ARSR-RELATED"/>
    <property type="match status" value="1"/>
</dbReference>
<dbReference type="EMBL" id="BJXL01000013">
    <property type="protein sequence ID" value="GEM82502.1"/>
    <property type="molecule type" value="Genomic_DNA"/>
</dbReference>
<dbReference type="RefSeq" id="WP_119339348.1">
    <property type="nucleotide sequence ID" value="NZ_BJXL01000013.1"/>
</dbReference>
<keyword evidence="1" id="KW-0805">Transcription regulation</keyword>
<evidence type="ECO:0000256" key="3">
    <source>
        <dbReference type="ARBA" id="ARBA00023163"/>
    </source>
</evidence>
<keyword evidence="3" id="KW-0804">Transcription</keyword>
<dbReference type="GO" id="GO:0003700">
    <property type="term" value="F:DNA-binding transcription factor activity"/>
    <property type="evidence" value="ECO:0007669"/>
    <property type="project" value="InterPro"/>
</dbReference>
<protein>
    <submittedName>
        <fullName evidence="5">Transcriptional regulator</fullName>
    </submittedName>
</protein>
<dbReference type="OrthoDB" id="9798835at2"/>
<comment type="caution">
    <text evidence="5">The sequence shown here is derived from an EMBL/GenBank/DDBJ whole genome shotgun (WGS) entry which is preliminary data.</text>
</comment>
<dbReference type="InterPro" id="IPR036390">
    <property type="entry name" value="WH_DNA-bd_sf"/>
</dbReference>
<organism evidence="5 6">
    <name type="scientific">Meiothermus hypogaeus NBRC 106114</name>
    <dbReference type="NCBI Taxonomy" id="1227553"/>
    <lineage>
        <taxon>Bacteria</taxon>
        <taxon>Thermotogati</taxon>
        <taxon>Deinococcota</taxon>
        <taxon>Deinococci</taxon>
        <taxon>Thermales</taxon>
        <taxon>Thermaceae</taxon>
        <taxon>Meiothermus</taxon>
    </lineage>
</organism>
<dbReference type="InterPro" id="IPR011991">
    <property type="entry name" value="ArsR-like_HTH"/>
</dbReference>
<dbReference type="Pfam" id="PF01022">
    <property type="entry name" value="HTH_5"/>
    <property type="match status" value="1"/>
</dbReference>
<dbReference type="InterPro" id="IPR001845">
    <property type="entry name" value="HTH_ArsR_DNA-bd_dom"/>
</dbReference>
<dbReference type="PROSITE" id="PS50987">
    <property type="entry name" value="HTH_ARSR_2"/>
    <property type="match status" value="1"/>
</dbReference>
<dbReference type="PANTHER" id="PTHR43132:SF2">
    <property type="entry name" value="ARSENICAL RESISTANCE OPERON REPRESSOR ARSR-RELATED"/>
    <property type="match status" value="1"/>
</dbReference>
<dbReference type="InterPro" id="IPR036388">
    <property type="entry name" value="WH-like_DNA-bd_sf"/>
</dbReference>
<evidence type="ECO:0000259" key="4">
    <source>
        <dbReference type="PROSITE" id="PS50987"/>
    </source>
</evidence>
<gene>
    <name evidence="5" type="ORF">MHY01S_06680</name>
</gene>
<keyword evidence="2" id="KW-0238">DNA-binding</keyword>
<evidence type="ECO:0000313" key="5">
    <source>
        <dbReference type="EMBL" id="GEM82502.1"/>
    </source>
</evidence>
<sequence>MAESALHRFKAEFFKALSHPLRLAILDSLRKGEKSVGQLVAELNADQPAVSQQLSILRQRGFVETRKEGTTIFYRTADPEVYVFLDLGRTIFERQLAQSGEMLAQIRREVGSR</sequence>
<dbReference type="GO" id="GO:0003677">
    <property type="term" value="F:DNA binding"/>
    <property type="evidence" value="ECO:0007669"/>
    <property type="project" value="UniProtKB-KW"/>
</dbReference>
<dbReference type="Gene3D" id="1.10.10.10">
    <property type="entry name" value="Winged helix-like DNA-binding domain superfamily/Winged helix DNA-binding domain"/>
    <property type="match status" value="1"/>
</dbReference>
<dbReference type="SMART" id="SM00418">
    <property type="entry name" value="HTH_ARSR"/>
    <property type="match status" value="1"/>
</dbReference>
<dbReference type="CDD" id="cd00090">
    <property type="entry name" value="HTH_ARSR"/>
    <property type="match status" value="1"/>
</dbReference>
<dbReference type="SUPFAM" id="SSF46785">
    <property type="entry name" value="Winged helix' DNA-binding domain"/>
    <property type="match status" value="1"/>
</dbReference>
<dbReference type="InterPro" id="IPR051011">
    <property type="entry name" value="Metal_resp_trans_reg"/>
</dbReference>
<dbReference type="PRINTS" id="PR00778">
    <property type="entry name" value="HTHARSR"/>
</dbReference>
<evidence type="ECO:0000313" key="6">
    <source>
        <dbReference type="Proteomes" id="UP000321197"/>
    </source>
</evidence>
<accession>A0A511R103</accession>
<proteinExistence type="predicted"/>